<accession>A0ABR0AB96</accession>
<sequence length="92" mass="10474">MSQKSVREPQVEILPHPCTVYGYTGDLVGQFLFQIAKMSALFGVLIQTVGTLMDDGKPVEVPLTIVSEEPQKKLREAPRNRWYSLMRLNLRL</sequence>
<reference evidence="1 2" key="1">
    <citation type="journal article" date="2023" name="Nucleic Acids Res.">
        <title>The hologenome of Daphnia magna reveals possible DNA methylation and microbiome-mediated evolution of the host genome.</title>
        <authorList>
            <person name="Chaturvedi A."/>
            <person name="Li X."/>
            <person name="Dhandapani V."/>
            <person name="Marshall H."/>
            <person name="Kissane S."/>
            <person name="Cuenca-Cambronero M."/>
            <person name="Asole G."/>
            <person name="Calvet F."/>
            <person name="Ruiz-Romero M."/>
            <person name="Marangio P."/>
            <person name="Guigo R."/>
            <person name="Rago D."/>
            <person name="Mirbahai L."/>
            <person name="Eastwood N."/>
            <person name="Colbourne J.K."/>
            <person name="Zhou J."/>
            <person name="Mallon E."/>
            <person name="Orsini L."/>
        </authorList>
    </citation>
    <scope>NUCLEOTIDE SEQUENCE [LARGE SCALE GENOMIC DNA]</scope>
    <source>
        <strain evidence="1">LRV0_1</strain>
    </source>
</reference>
<comment type="caution">
    <text evidence="1">The sequence shown here is derived from an EMBL/GenBank/DDBJ whole genome shotgun (WGS) entry which is preliminary data.</text>
</comment>
<protein>
    <submittedName>
        <fullName evidence="1">Uncharacterized protein</fullName>
    </submittedName>
</protein>
<evidence type="ECO:0000313" key="2">
    <source>
        <dbReference type="Proteomes" id="UP001234178"/>
    </source>
</evidence>
<keyword evidence="2" id="KW-1185">Reference proteome</keyword>
<evidence type="ECO:0000313" key="1">
    <source>
        <dbReference type="EMBL" id="KAK4022300.1"/>
    </source>
</evidence>
<organism evidence="1 2">
    <name type="scientific">Daphnia magna</name>
    <dbReference type="NCBI Taxonomy" id="35525"/>
    <lineage>
        <taxon>Eukaryota</taxon>
        <taxon>Metazoa</taxon>
        <taxon>Ecdysozoa</taxon>
        <taxon>Arthropoda</taxon>
        <taxon>Crustacea</taxon>
        <taxon>Branchiopoda</taxon>
        <taxon>Diplostraca</taxon>
        <taxon>Cladocera</taxon>
        <taxon>Anomopoda</taxon>
        <taxon>Daphniidae</taxon>
        <taxon>Daphnia</taxon>
    </lineage>
</organism>
<gene>
    <name evidence="1" type="ORF">OUZ56_007773</name>
</gene>
<dbReference type="Proteomes" id="UP001234178">
    <property type="component" value="Unassembled WGS sequence"/>
</dbReference>
<proteinExistence type="predicted"/>
<dbReference type="EMBL" id="JAOYFB010000037">
    <property type="protein sequence ID" value="KAK4022300.1"/>
    <property type="molecule type" value="Genomic_DNA"/>
</dbReference>
<name>A0ABR0AB96_9CRUS</name>